<dbReference type="InterPro" id="IPR002053">
    <property type="entry name" value="Glyco_hydro_25"/>
</dbReference>
<evidence type="ECO:0000313" key="4">
    <source>
        <dbReference type="EMBL" id="KKL10551.1"/>
    </source>
</evidence>
<dbReference type="SMART" id="SM00641">
    <property type="entry name" value="Glyco_25"/>
    <property type="match status" value="1"/>
</dbReference>
<keyword evidence="3" id="KW-0326">Glycosidase</keyword>
<dbReference type="SUPFAM" id="SSF51445">
    <property type="entry name" value="(Trans)glycosidases"/>
    <property type="match status" value="1"/>
</dbReference>
<reference evidence="4" key="1">
    <citation type="journal article" date="2015" name="Nature">
        <title>Complex archaea that bridge the gap between prokaryotes and eukaryotes.</title>
        <authorList>
            <person name="Spang A."/>
            <person name="Saw J.H."/>
            <person name="Jorgensen S.L."/>
            <person name="Zaremba-Niedzwiedzka K."/>
            <person name="Martijn J."/>
            <person name="Lind A.E."/>
            <person name="van Eijk R."/>
            <person name="Schleper C."/>
            <person name="Guy L."/>
            <person name="Ettema T.J."/>
        </authorList>
    </citation>
    <scope>NUCLEOTIDE SEQUENCE</scope>
</reference>
<dbReference type="InterPro" id="IPR017853">
    <property type="entry name" value="GH"/>
</dbReference>
<dbReference type="PANTHER" id="PTHR34135:SF2">
    <property type="entry name" value="LYSOZYME"/>
    <property type="match status" value="1"/>
</dbReference>
<comment type="similarity">
    <text evidence="1">Belongs to the glycosyl hydrolase 25 family.</text>
</comment>
<dbReference type="EMBL" id="LAZR01042018">
    <property type="protein sequence ID" value="KKL10551.1"/>
    <property type="molecule type" value="Genomic_DNA"/>
</dbReference>
<dbReference type="Pfam" id="PF01183">
    <property type="entry name" value="Glyco_hydro_25"/>
    <property type="match status" value="1"/>
</dbReference>
<dbReference type="Gene3D" id="3.20.20.80">
    <property type="entry name" value="Glycosidases"/>
    <property type="match status" value="1"/>
</dbReference>
<accession>A0A0F9CY15</accession>
<dbReference type="GO" id="GO:0016052">
    <property type="term" value="P:carbohydrate catabolic process"/>
    <property type="evidence" value="ECO:0007669"/>
    <property type="project" value="TreeGrafter"/>
</dbReference>
<protein>
    <submittedName>
        <fullName evidence="4">Uncharacterized protein</fullName>
    </submittedName>
</protein>
<dbReference type="PROSITE" id="PS51904">
    <property type="entry name" value="GLYCOSYL_HYDROL_F25_2"/>
    <property type="match status" value="1"/>
</dbReference>
<comment type="caution">
    <text evidence="4">The sequence shown here is derived from an EMBL/GenBank/DDBJ whole genome shotgun (WGS) entry which is preliminary data.</text>
</comment>
<gene>
    <name evidence="4" type="ORF">LCGC14_2554710</name>
</gene>
<evidence type="ECO:0000256" key="2">
    <source>
        <dbReference type="ARBA" id="ARBA00022801"/>
    </source>
</evidence>
<dbReference type="PANTHER" id="PTHR34135">
    <property type="entry name" value="LYSOZYME"/>
    <property type="match status" value="1"/>
</dbReference>
<organism evidence="4">
    <name type="scientific">marine sediment metagenome</name>
    <dbReference type="NCBI Taxonomy" id="412755"/>
    <lineage>
        <taxon>unclassified sequences</taxon>
        <taxon>metagenomes</taxon>
        <taxon>ecological metagenomes</taxon>
    </lineage>
</organism>
<sequence>MRAALVDTSRWQGSVDAAAIKAAGFVGIVARCTIGLIYLDPIYKETQQRARDEGLIFGAYHVLWPSNQQPRLEAEWFDEHAGEIDLAVEDVELTHGLSKRNVVDQAYEWFLELERWRAQTRKICYTGSWWWTINQGPLEQEYDLWEAEYTRSAPRGGVRPDQAPQGVPAKLGPGWNEAMFWQWASAGIPYGVESQSEDYDVFMGTEEELRAYLNLEVPPTLEERFNAYEAWGIEQGYTPSF</sequence>
<dbReference type="InterPro" id="IPR018077">
    <property type="entry name" value="Glyco_hydro_fam25_subgr"/>
</dbReference>
<dbReference type="AlphaFoldDB" id="A0A0F9CY15"/>
<evidence type="ECO:0000256" key="3">
    <source>
        <dbReference type="ARBA" id="ARBA00023295"/>
    </source>
</evidence>
<dbReference type="GO" id="GO:0016998">
    <property type="term" value="P:cell wall macromolecule catabolic process"/>
    <property type="evidence" value="ECO:0007669"/>
    <property type="project" value="InterPro"/>
</dbReference>
<evidence type="ECO:0000256" key="1">
    <source>
        <dbReference type="ARBA" id="ARBA00010646"/>
    </source>
</evidence>
<name>A0A0F9CY15_9ZZZZ</name>
<keyword evidence="2" id="KW-0378">Hydrolase</keyword>
<proteinExistence type="inferred from homology"/>
<dbReference type="GO" id="GO:0003796">
    <property type="term" value="F:lysozyme activity"/>
    <property type="evidence" value="ECO:0007669"/>
    <property type="project" value="InterPro"/>
</dbReference>
<dbReference type="GO" id="GO:0009253">
    <property type="term" value="P:peptidoglycan catabolic process"/>
    <property type="evidence" value="ECO:0007669"/>
    <property type="project" value="InterPro"/>
</dbReference>